<dbReference type="Proteomes" id="UP000012073">
    <property type="component" value="Unassembled WGS sequence"/>
</dbReference>
<proteinExistence type="predicted"/>
<accession>R7QQ34</accession>
<keyword evidence="2" id="KW-1185">Reference proteome</keyword>
<dbReference type="Gramene" id="CDF39586">
    <property type="protein sequence ID" value="CDF39586"/>
    <property type="gene ID" value="CHC_T00006669001"/>
</dbReference>
<protein>
    <submittedName>
        <fullName evidence="1">Uncharacterized protein</fullName>
    </submittedName>
</protein>
<dbReference type="RefSeq" id="XP_005709880.1">
    <property type="nucleotide sequence ID" value="XM_005709823.1"/>
</dbReference>
<evidence type="ECO:0000313" key="1">
    <source>
        <dbReference type="EMBL" id="CDF39586.1"/>
    </source>
</evidence>
<dbReference type="KEGG" id="ccp:CHC_T00006669001"/>
<reference evidence="2" key="1">
    <citation type="journal article" date="2013" name="Proc. Natl. Acad. Sci. U.S.A.">
        <title>Genome structure and metabolic features in the red seaweed Chondrus crispus shed light on evolution of the Archaeplastida.</title>
        <authorList>
            <person name="Collen J."/>
            <person name="Porcel B."/>
            <person name="Carre W."/>
            <person name="Ball S.G."/>
            <person name="Chaparro C."/>
            <person name="Tonon T."/>
            <person name="Barbeyron T."/>
            <person name="Michel G."/>
            <person name="Noel B."/>
            <person name="Valentin K."/>
            <person name="Elias M."/>
            <person name="Artiguenave F."/>
            <person name="Arun A."/>
            <person name="Aury J.M."/>
            <person name="Barbosa-Neto J.F."/>
            <person name="Bothwell J.H."/>
            <person name="Bouget F.Y."/>
            <person name="Brillet L."/>
            <person name="Cabello-Hurtado F."/>
            <person name="Capella-Gutierrez S."/>
            <person name="Charrier B."/>
            <person name="Cladiere L."/>
            <person name="Cock J.M."/>
            <person name="Coelho S.M."/>
            <person name="Colleoni C."/>
            <person name="Czjzek M."/>
            <person name="Da Silva C."/>
            <person name="Delage L."/>
            <person name="Denoeud F."/>
            <person name="Deschamps P."/>
            <person name="Dittami S.M."/>
            <person name="Gabaldon T."/>
            <person name="Gachon C.M."/>
            <person name="Groisillier A."/>
            <person name="Herve C."/>
            <person name="Jabbari K."/>
            <person name="Katinka M."/>
            <person name="Kloareg B."/>
            <person name="Kowalczyk N."/>
            <person name="Labadie K."/>
            <person name="Leblanc C."/>
            <person name="Lopez P.J."/>
            <person name="McLachlan D.H."/>
            <person name="Meslet-Cladiere L."/>
            <person name="Moustafa A."/>
            <person name="Nehr Z."/>
            <person name="Nyvall Collen P."/>
            <person name="Panaud O."/>
            <person name="Partensky F."/>
            <person name="Poulain J."/>
            <person name="Rensing S.A."/>
            <person name="Rousvoal S."/>
            <person name="Samson G."/>
            <person name="Symeonidi A."/>
            <person name="Weissenbach J."/>
            <person name="Zambounis A."/>
            <person name="Wincker P."/>
            <person name="Boyen C."/>
        </authorList>
    </citation>
    <scope>NUCLEOTIDE SEQUENCE [LARGE SCALE GENOMIC DNA]</scope>
    <source>
        <strain evidence="2">cv. Stackhouse</strain>
    </source>
</reference>
<name>R7QQ34_CHOCR</name>
<organism evidence="1 2">
    <name type="scientific">Chondrus crispus</name>
    <name type="common">Carrageen Irish moss</name>
    <name type="synonym">Polymorpha crispa</name>
    <dbReference type="NCBI Taxonomy" id="2769"/>
    <lineage>
        <taxon>Eukaryota</taxon>
        <taxon>Rhodophyta</taxon>
        <taxon>Florideophyceae</taxon>
        <taxon>Rhodymeniophycidae</taxon>
        <taxon>Gigartinales</taxon>
        <taxon>Gigartinaceae</taxon>
        <taxon>Chondrus</taxon>
    </lineage>
</organism>
<dbReference type="EMBL" id="HG002054">
    <property type="protein sequence ID" value="CDF39586.1"/>
    <property type="molecule type" value="Genomic_DNA"/>
</dbReference>
<gene>
    <name evidence="1" type="ORF">CHC_T00006669001</name>
</gene>
<evidence type="ECO:0000313" key="2">
    <source>
        <dbReference type="Proteomes" id="UP000012073"/>
    </source>
</evidence>
<dbReference type="AlphaFoldDB" id="R7QQ34"/>
<dbReference type="GeneID" id="17317570"/>
<sequence length="54" mass="6220">MFFKKASSLGILKKPGKDVKISPSSTLPQRRSQLRWREYLFPFCSASTSREKLS</sequence>